<protein>
    <recommendedName>
        <fullName evidence="4">NmrA-like domain-containing protein</fullName>
    </recommendedName>
</protein>
<organism evidence="5 6">
    <name type="scientific">Manihot esculenta</name>
    <name type="common">Cassava</name>
    <name type="synonym">Jatropha manihot</name>
    <dbReference type="NCBI Taxonomy" id="3983"/>
    <lineage>
        <taxon>Eukaryota</taxon>
        <taxon>Viridiplantae</taxon>
        <taxon>Streptophyta</taxon>
        <taxon>Embryophyta</taxon>
        <taxon>Tracheophyta</taxon>
        <taxon>Spermatophyta</taxon>
        <taxon>Magnoliopsida</taxon>
        <taxon>eudicotyledons</taxon>
        <taxon>Gunneridae</taxon>
        <taxon>Pentapetalae</taxon>
        <taxon>rosids</taxon>
        <taxon>fabids</taxon>
        <taxon>Malpighiales</taxon>
        <taxon>Euphorbiaceae</taxon>
        <taxon>Crotonoideae</taxon>
        <taxon>Manihoteae</taxon>
        <taxon>Manihot</taxon>
    </lineage>
</organism>
<dbReference type="AlphaFoldDB" id="A0A2C9U5P1"/>
<dbReference type="CDD" id="cd05259">
    <property type="entry name" value="PCBER_SDR_a"/>
    <property type="match status" value="1"/>
</dbReference>
<dbReference type="Gramene" id="Manes.17G072700.1.v8.1">
    <property type="protein sequence ID" value="Manes.17G072700.1.v8.1.CDS"/>
    <property type="gene ID" value="Manes.17G072700.v8.1"/>
</dbReference>
<accession>A0A2C9U5P1</accession>
<evidence type="ECO:0000259" key="4">
    <source>
        <dbReference type="Pfam" id="PF05368"/>
    </source>
</evidence>
<evidence type="ECO:0000256" key="3">
    <source>
        <dbReference type="ARBA" id="ARBA00023002"/>
    </source>
</evidence>
<keyword evidence="6" id="KW-1185">Reference proteome</keyword>
<dbReference type="InterPro" id="IPR045312">
    <property type="entry name" value="PCBER-like"/>
</dbReference>
<dbReference type="Pfam" id="PF05368">
    <property type="entry name" value="NmrA"/>
    <property type="match status" value="1"/>
</dbReference>
<evidence type="ECO:0000256" key="2">
    <source>
        <dbReference type="ARBA" id="ARBA00022857"/>
    </source>
</evidence>
<dbReference type="Gene3D" id="3.40.50.720">
    <property type="entry name" value="NAD(P)-binding Rossmann-like Domain"/>
    <property type="match status" value="1"/>
</dbReference>
<name>A0A2C9U5P1_MANES</name>
<dbReference type="OMA" id="WATGGAM"/>
<gene>
    <name evidence="5" type="ORF">MANES_17G072700v8</name>
</gene>
<proteinExistence type="inferred from homology"/>
<dbReference type="InterPro" id="IPR050608">
    <property type="entry name" value="NmrA-type/Isoflavone_red_sf"/>
</dbReference>
<dbReference type="PANTHER" id="PTHR43349:SF9">
    <property type="entry name" value="PHENYLCOUMARAN BENZYLIC ETHER REDUCTASE-LIKE PROTEIN"/>
    <property type="match status" value="1"/>
</dbReference>
<evidence type="ECO:0000313" key="5">
    <source>
        <dbReference type="EMBL" id="OAY25173.1"/>
    </source>
</evidence>
<dbReference type="Gene3D" id="3.90.25.10">
    <property type="entry name" value="UDP-galactose 4-epimerase, domain 1"/>
    <property type="match status" value="1"/>
</dbReference>
<dbReference type="STRING" id="3983.A0A2C9U5P1"/>
<keyword evidence="2" id="KW-0521">NADP</keyword>
<dbReference type="OrthoDB" id="419598at2759"/>
<evidence type="ECO:0000256" key="1">
    <source>
        <dbReference type="ARBA" id="ARBA00005725"/>
    </source>
</evidence>
<comment type="caution">
    <text evidence="5">The sequence shown here is derived from an EMBL/GenBank/DDBJ whole genome shotgun (WGS) entry which is preliminary data.</text>
</comment>
<dbReference type="InterPro" id="IPR008030">
    <property type="entry name" value="NmrA-like"/>
</dbReference>
<dbReference type="EMBL" id="CM004403">
    <property type="protein sequence ID" value="OAY25173.1"/>
    <property type="molecule type" value="Genomic_DNA"/>
</dbReference>
<evidence type="ECO:0000313" key="6">
    <source>
        <dbReference type="Proteomes" id="UP000091857"/>
    </source>
</evidence>
<feature type="domain" description="NmrA-like" evidence="4">
    <location>
        <begin position="6"/>
        <end position="299"/>
    </location>
</feature>
<dbReference type="GO" id="GO:0050664">
    <property type="term" value="F:oxidoreductase activity, acting on NAD(P)H, oxygen as acceptor"/>
    <property type="evidence" value="ECO:0000318"/>
    <property type="project" value="GO_Central"/>
</dbReference>
<dbReference type="InterPro" id="IPR036291">
    <property type="entry name" value="NAD(P)-bd_dom_sf"/>
</dbReference>
<reference evidence="6" key="1">
    <citation type="journal article" date="2016" name="Nat. Biotechnol.">
        <title>Sequencing wild and cultivated cassava and related species reveals extensive interspecific hybridization and genetic diversity.</title>
        <authorList>
            <person name="Bredeson J.V."/>
            <person name="Lyons J.B."/>
            <person name="Prochnik S.E."/>
            <person name="Wu G.A."/>
            <person name="Ha C.M."/>
            <person name="Edsinger-Gonzales E."/>
            <person name="Grimwood J."/>
            <person name="Schmutz J."/>
            <person name="Rabbi I.Y."/>
            <person name="Egesi C."/>
            <person name="Nauluvula P."/>
            <person name="Lebot V."/>
            <person name="Ndunguru J."/>
            <person name="Mkamilo G."/>
            <person name="Bart R.S."/>
            <person name="Setter T.L."/>
            <person name="Gleadow R.M."/>
            <person name="Kulakow P."/>
            <person name="Ferguson M.E."/>
            <person name="Rounsley S."/>
            <person name="Rokhsar D.S."/>
        </authorList>
    </citation>
    <scope>NUCLEOTIDE SEQUENCE [LARGE SCALE GENOMIC DNA]</scope>
    <source>
        <strain evidence="6">cv. AM560-2</strain>
    </source>
</reference>
<comment type="similarity">
    <text evidence="1">Belongs to the NmrA-type oxidoreductase family. Isoflavone reductase subfamily.</text>
</comment>
<dbReference type="PANTHER" id="PTHR43349">
    <property type="entry name" value="PINORESINOL REDUCTASE-RELATED"/>
    <property type="match status" value="1"/>
</dbReference>
<dbReference type="GO" id="GO:0009807">
    <property type="term" value="P:lignan biosynthetic process"/>
    <property type="evidence" value="ECO:0000318"/>
    <property type="project" value="GO_Central"/>
</dbReference>
<dbReference type="Proteomes" id="UP000091857">
    <property type="component" value="Chromosome 17"/>
</dbReference>
<dbReference type="SUPFAM" id="SSF51735">
    <property type="entry name" value="NAD(P)-binding Rossmann-fold domains"/>
    <property type="match status" value="1"/>
</dbReference>
<sequence>MENEVSKILILGGTGYIGKYLVKASVLLGHKTYVYGRPITSITPPPKLQLHRDFQSMGVTIVHGELNEHEKIVALLRQVDVVISALAYPQVLDQLKIIDAIKVAGNIKRFFPSDFGIEEDRVTPLPPFEAFLEKKRKIRRTIEAAGIPFTFVSANCFGSYFVNYLLRPREKRHDVDVYGSGEAKTVLNYEEDIAIYTIKAADDPRTLNRVVIYRPEKNIISQLELISLWEKKTGQSLNRVHIPEKQIVELSETLPDPHKIPVAIIHSLFVKGDMMSYELDKDDLEASKLYPDFEYTTVDRLLDIFLVNPPEIPFAAFE</sequence>
<keyword evidence="3" id="KW-0560">Oxidoreductase</keyword>